<comment type="subcellular location">
    <subcellularLocation>
        <location evidence="1">Cytoplasm</location>
        <location evidence="1">Cytoskeleton</location>
    </subcellularLocation>
</comment>
<dbReference type="Gene3D" id="1.10.287.2620">
    <property type="match status" value="1"/>
</dbReference>
<dbReference type="Pfam" id="PF12774">
    <property type="entry name" value="AAA_6"/>
    <property type="match status" value="1"/>
</dbReference>
<dbReference type="GO" id="GO:0051646">
    <property type="term" value="P:mitochondrion localization"/>
    <property type="evidence" value="ECO:0000315"/>
    <property type="project" value="CGD"/>
</dbReference>
<organism evidence="18 19">
    <name type="scientific">Candida albicans (strain SC5314 / ATCC MYA-2876)</name>
    <name type="common">Yeast</name>
    <dbReference type="NCBI Taxonomy" id="237561"/>
    <lineage>
        <taxon>Eukaryota</taxon>
        <taxon>Fungi</taxon>
        <taxon>Dikarya</taxon>
        <taxon>Ascomycota</taxon>
        <taxon>Saccharomycotina</taxon>
        <taxon>Pichiomycetes</taxon>
        <taxon>Debaryomycetaceae</taxon>
        <taxon>Candida/Lodderomyces clade</taxon>
        <taxon>Candida</taxon>
    </lineage>
</organism>
<dbReference type="Pfam" id="PF08385">
    <property type="entry name" value="DHC_N1"/>
    <property type="match status" value="1"/>
</dbReference>
<dbReference type="FunFam" id="3.40.50.300:FF:000071">
    <property type="entry name" value="Cytoplasmic dynein heavy chain 1"/>
    <property type="match status" value="1"/>
</dbReference>
<keyword evidence="8" id="KW-0547">Nucleotide-binding</keyword>
<dbReference type="Proteomes" id="UP000000559">
    <property type="component" value="Chromosome 3"/>
</dbReference>
<evidence type="ECO:0000256" key="13">
    <source>
        <dbReference type="ARBA" id="ARBA00023212"/>
    </source>
</evidence>
<keyword evidence="9" id="KW-0067">ATP-binding</keyword>
<dbReference type="GO" id="GO:0051959">
    <property type="term" value="F:dynein light intermediate chain binding"/>
    <property type="evidence" value="ECO:0007669"/>
    <property type="project" value="InterPro"/>
</dbReference>
<dbReference type="InterPro" id="IPR042222">
    <property type="entry name" value="Dynein_2_N"/>
</dbReference>
<reference evidence="18 19" key="1">
    <citation type="journal article" date="2004" name="Proc. Natl. Acad. Sci. U.S.A.">
        <title>The diploid genome sequence of Candida albicans.</title>
        <authorList>
            <person name="Jones T."/>
            <person name="Federspiel N.A."/>
            <person name="Chibana H."/>
            <person name="Dungan J."/>
            <person name="Kalman S."/>
            <person name="Magee B.B."/>
            <person name="Newport G."/>
            <person name="Thorstenson Y.R."/>
            <person name="Agabian N."/>
            <person name="Magee P.T."/>
            <person name="Davis R.W."/>
            <person name="Scherer S."/>
        </authorList>
    </citation>
    <scope>NUCLEOTIDE SEQUENCE [LARGE SCALE GENOMIC DNA]</scope>
    <source>
        <strain evidence="19">SC5314 / ATCC MYA-2876</strain>
    </source>
</reference>
<reference evidence="18 19" key="2">
    <citation type="journal article" date="2007" name="Genome Biol.">
        <title>Assembly of the Candida albicans genome into sixteen supercontigs aligned on the eight chromosomes.</title>
        <authorList>
            <person name="van het Hoog M."/>
            <person name="Rast T.J."/>
            <person name="Martchenko M."/>
            <person name="Grindle S."/>
            <person name="Dignard D."/>
            <person name="Hogues H."/>
            <person name="Cuomo C."/>
            <person name="Berriman M."/>
            <person name="Scherer S."/>
            <person name="Magee B.B."/>
            <person name="Whiteway M."/>
            <person name="Chibana H."/>
            <person name="Nantel A."/>
            <person name="Magee P.T."/>
        </authorList>
    </citation>
    <scope>GENOME REANNOTATION</scope>
    <source>
        <strain evidence="19">SC5314 / ATCC MYA-2876</strain>
    </source>
</reference>
<dbReference type="GO" id="GO:0045505">
    <property type="term" value="F:dynein intermediate chain binding"/>
    <property type="evidence" value="ECO:0007669"/>
    <property type="project" value="InterPro"/>
</dbReference>
<dbReference type="GO" id="GO:0030286">
    <property type="term" value="C:dynein complex"/>
    <property type="evidence" value="ECO:0007669"/>
    <property type="project" value="UniProtKB-KW"/>
</dbReference>
<feature type="domain" description="AAA+ ATPase" evidence="16">
    <location>
        <begin position="2801"/>
        <end position="2966"/>
    </location>
</feature>
<dbReference type="PROSITE" id="PS00675">
    <property type="entry name" value="SIGMA54_INTERACT_1"/>
    <property type="match status" value="1"/>
</dbReference>
<dbReference type="InterPro" id="IPR025662">
    <property type="entry name" value="Sigma_54_int_dom_ATP-bd_1"/>
</dbReference>
<dbReference type="FunCoup" id="A0A1D8PK53">
    <property type="interactions" value="769"/>
</dbReference>
<dbReference type="GeneID" id="3635236"/>
<evidence type="ECO:0000256" key="10">
    <source>
        <dbReference type="ARBA" id="ARBA00023017"/>
    </source>
</evidence>
<dbReference type="Gene3D" id="1.20.920.30">
    <property type="match status" value="1"/>
</dbReference>
<evidence type="ECO:0000256" key="5">
    <source>
        <dbReference type="ARBA" id="ARBA00022490"/>
    </source>
</evidence>
<dbReference type="Gene3D" id="3.20.180.20">
    <property type="entry name" value="Dynein heavy chain, N-terminal domain 2"/>
    <property type="match status" value="1"/>
</dbReference>
<dbReference type="eggNOG" id="KOG3595">
    <property type="taxonomic scope" value="Eukaryota"/>
</dbReference>
<dbReference type="Gene3D" id="1.20.58.1120">
    <property type="match status" value="1"/>
</dbReference>
<dbReference type="PANTHER" id="PTHR45703">
    <property type="entry name" value="DYNEIN HEAVY CHAIN"/>
    <property type="match status" value="1"/>
</dbReference>
<dbReference type="InterPro" id="IPR054354">
    <property type="entry name" value="DYNC2H1-like_lid"/>
</dbReference>
<evidence type="ECO:0000313" key="17">
    <source>
        <dbReference type="CGD" id="CAL0000190089"/>
    </source>
</evidence>
<feature type="domain" description="AAA+ ATPase" evidence="16">
    <location>
        <begin position="2459"/>
        <end position="2609"/>
    </location>
</feature>
<dbReference type="GO" id="GO:0072384">
    <property type="term" value="P:organelle transport along microtubule"/>
    <property type="evidence" value="ECO:0007669"/>
    <property type="project" value="UniProtKB-ARBA"/>
</dbReference>
<dbReference type="Pfam" id="PF12775">
    <property type="entry name" value="AAA_7"/>
    <property type="match status" value="1"/>
</dbReference>
<comment type="subunit">
    <text evidence="3">Consists of at least two heavy chains and a number of intermediate and light chains.</text>
</comment>
<evidence type="ECO:0000256" key="2">
    <source>
        <dbReference type="ARBA" id="ARBA00008887"/>
    </source>
</evidence>
<feature type="coiled-coil region" evidence="15">
    <location>
        <begin position="3302"/>
        <end position="3329"/>
    </location>
</feature>
<dbReference type="GO" id="GO:0005524">
    <property type="term" value="F:ATP binding"/>
    <property type="evidence" value="ECO:0007669"/>
    <property type="project" value="UniProtKB-KW"/>
</dbReference>
<keyword evidence="12" id="KW-0505">Motor protein</keyword>
<dbReference type="InterPro" id="IPR035706">
    <property type="entry name" value="AAA_9"/>
</dbReference>
<dbReference type="Pfam" id="PF08393">
    <property type="entry name" value="DHC_N2"/>
    <property type="match status" value="1"/>
</dbReference>
<evidence type="ECO:0000256" key="3">
    <source>
        <dbReference type="ARBA" id="ARBA00011655"/>
    </source>
</evidence>
<evidence type="ECO:0000313" key="19">
    <source>
        <dbReference type="Proteomes" id="UP000000559"/>
    </source>
</evidence>
<keyword evidence="11 15" id="KW-0175">Coiled coil</keyword>
<dbReference type="SUPFAM" id="SSF52540">
    <property type="entry name" value="P-loop containing nucleoside triphosphate hydrolases"/>
    <property type="match status" value="4"/>
</dbReference>
<dbReference type="Pfam" id="PF22597">
    <property type="entry name" value="DYN_lid"/>
    <property type="match status" value="1"/>
</dbReference>
<keyword evidence="7" id="KW-0677">Repeat</keyword>
<evidence type="ECO:0000256" key="4">
    <source>
        <dbReference type="ARBA" id="ARBA00022197"/>
    </source>
</evidence>
<dbReference type="Gene3D" id="1.10.8.720">
    <property type="entry name" value="Region D6 of dynein motor"/>
    <property type="match status" value="1"/>
</dbReference>
<dbReference type="InterPro" id="IPR042219">
    <property type="entry name" value="AAA_lid_11_sf"/>
</dbReference>
<dbReference type="GO" id="GO:0009267">
    <property type="term" value="P:cellular response to starvation"/>
    <property type="evidence" value="ECO:0000315"/>
    <property type="project" value="CGD"/>
</dbReference>
<dbReference type="Gene3D" id="1.10.8.710">
    <property type="match status" value="1"/>
</dbReference>
<feature type="domain" description="AAA+ ATPase" evidence="16">
    <location>
        <begin position="2104"/>
        <end position="2256"/>
    </location>
</feature>
<dbReference type="InterPro" id="IPR042228">
    <property type="entry name" value="Dynein_linker_3"/>
</dbReference>
<dbReference type="KEGG" id="cal:CAALFM_C305210CA"/>
<dbReference type="SMR" id="A0A1D8PK53"/>
<evidence type="ECO:0000313" key="18">
    <source>
        <dbReference type="EMBL" id="AOW28536.1"/>
    </source>
</evidence>
<dbReference type="FunFam" id="3.20.180.20:FF:000002">
    <property type="entry name" value="Cytoplasmic dynein heavy chain 1"/>
    <property type="match status" value="1"/>
</dbReference>
<dbReference type="InterPro" id="IPR004273">
    <property type="entry name" value="Dynein_heavy_D6_P-loop"/>
</dbReference>
<reference evidence="18 19" key="3">
    <citation type="journal article" date="2013" name="Genome Biol.">
        <title>Assembly of a phased diploid Candida albicans genome facilitates allele-specific measurements and provides a simple model for repeat and indel structure.</title>
        <authorList>
            <person name="Muzzey D."/>
            <person name="Schwartz K."/>
            <person name="Weissman J.S."/>
            <person name="Sherlock G."/>
        </authorList>
    </citation>
    <scope>NUCLEOTIDE SEQUENCE [LARGE SCALE GENOMIC DNA]</scope>
    <source>
        <strain evidence="19">SC5314 / ATCC MYA-2876</strain>
    </source>
</reference>
<dbReference type="InterPro" id="IPR041658">
    <property type="entry name" value="AAA_lid_11"/>
</dbReference>
<dbReference type="GO" id="GO:0036180">
    <property type="term" value="P:filamentous growth of a population of unicellular organisms in response to biotic stimulus"/>
    <property type="evidence" value="ECO:0000315"/>
    <property type="project" value="CGD"/>
</dbReference>
<keyword evidence="19" id="KW-1185">Reference proteome</keyword>
<evidence type="ECO:0000256" key="8">
    <source>
        <dbReference type="ARBA" id="ARBA00022741"/>
    </source>
</evidence>
<dbReference type="GO" id="GO:0008569">
    <property type="term" value="F:minus-end-directed microtubule motor activity"/>
    <property type="evidence" value="ECO:0007669"/>
    <property type="project" value="InterPro"/>
</dbReference>
<dbReference type="Gene3D" id="3.40.50.300">
    <property type="entry name" value="P-loop containing nucleotide triphosphate hydrolases"/>
    <property type="match status" value="5"/>
</dbReference>
<dbReference type="Gene3D" id="1.10.8.1220">
    <property type="match status" value="1"/>
</dbReference>
<dbReference type="InterPro" id="IPR026983">
    <property type="entry name" value="DHC"/>
</dbReference>
<dbReference type="Pfam" id="PF12777">
    <property type="entry name" value="MT"/>
    <property type="match status" value="1"/>
</dbReference>
<name>A0A1D8PK53_CANAL</name>
<dbReference type="OrthoDB" id="447173at2759"/>
<keyword evidence="6" id="KW-0493">Microtubule</keyword>
<dbReference type="Gene3D" id="1.20.920.20">
    <property type="match status" value="1"/>
</dbReference>
<dbReference type="InterPro" id="IPR024743">
    <property type="entry name" value="Dynein_HC_stalk"/>
</dbReference>
<evidence type="ECO:0000256" key="9">
    <source>
        <dbReference type="ARBA" id="ARBA00022840"/>
    </source>
</evidence>
<feature type="domain" description="AAA+ ATPase" evidence="16">
    <location>
        <begin position="1818"/>
        <end position="1953"/>
    </location>
</feature>
<dbReference type="CDD" id="cd00009">
    <property type="entry name" value="AAA"/>
    <property type="match status" value="2"/>
</dbReference>
<dbReference type="STRING" id="237561.A0A1D8PK53"/>
<dbReference type="InterPro" id="IPR027417">
    <property type="entry name" value="P-loop_NTPase"/>
</dbReference>
<evidence type="ECO:0000256" key="7">
    <source>
        <dbReference type="ARBA" id="ARBA00022737"/>
    </source>
</evidence>
<dbReference type="GO" id="GO:0000920">
    <property type="term" value="P:septum digestion after cytokinesis"/>
    <property type="evidence" value="ECO:0000315"/>
    <property type="project" value="CGD"/>
</dbReference>
<dbReference type="InParanoid" id="A0A1D8PK53"/>
<dbReference type="FunFam" id="3.40.50.300:FF:004602">
    <property type="entry name" value="Dynein heavy chain, cytosolic, putative"/>
    <property type="match status" value="1"/>
</dbReference>
<dbReference type="InterPro" id="IPR013602">
    <property type="entry name" value="Dynein_heavy_linker"/>
</dbReference>
<dbReference type="InterPro" id="IPR035699">
    <property type="entry name" value="AAA_6"/>
</dbReference>
<dbReference type="FunFam" id="1.20.920.20:FF:000002">
    <property type="entry name" value="Cytoplasmic dynein 1 heavy chain"/>
    <property type="match status" value="1"/>
</dbReference>
<dbReference type="RefSeq" id="XP_723208.2">
    <property type="nucleotide sequence ID" value="XM_718115.2"/>
</dbReference>
<dbReference type="Pfam" id="PF03028">
    <property type="entry name" value="Dynein_heavy"/>
    <property type="match status" value="1"/>
</dbReference>
<dbReference type="InterPro" id="IPR043157">
    <property type="entry name" value="Dynein_AAA1S"/>
</dbReference>
<evidence type="ECO:0000259" key="16">
    <source>
        <dbReference type="SMART" id="SM00382"/>
    </source>
</evidence>
<keyword evidence="13" id="KW-0206">Cytoskeleton</keyword>
<dbReference type="Pfam" id="PF12781">
    <property type="entry name" value="AAA_9"/>
    <property type="match status" value="1"/>
</dbReference>
<dbReference type="InterPro" id="IPR041466">
    <property type="entry name" value="Dynein_AAA5_ext"/>
</dbReference>
<protein>
    <recommendedName>
        <fullName evidence="4">Dynein heavy chain, cytoplasmic</fullName>
    </recommendedName>
    <alternativeName>
        <fullName evidence="14">Dynein heavy chain, cytosolic</fullName>
    </alternativeName>
</protein>
<dbReference type="InterPro" id="IPR003593">
    <property type="entry name" value="AAA+_ATPase"/>
</dbReference>
<evidence type="ECO:0000256" key="6">
    <source>
        <dbReference type="ARBA" id="ARBA00022701"/>
    </source>
</evidence>
<dbReference type="FunFam" id="1.10.8.710:FF:000017">
    <property type="match status" value="1"/>
</dbReference>
<evidence type="ECO:0000256" key="12">
    <source>
        <dbReference type="ARBA" id="ARBA00023175"/>
    </source>
</evidence>
<comment type="similarity">
    <text evidence="2">Belongs to the dynein heavy chain family.</text>
</comment>
<dbReference type="Pfam" id="PF17852">
    <property type="entry name" value="Dynein_AAA_lid"/>
    <property type="match status" value="1"/>
</dbReference>
<evidence type="ECO:0000256" key="11">
    <source>
        <dbReference type="ARBA" id="ARBA00023054"/>
    </source>
</evidence>
<dbReference type="InterPro" id="IPR013594">
    <property type="entry name" value="Dynein_heavy_tail"/>
</dbReference>
<dbReference type="GO" id="GO:0000132">
    <property type="term" value="P:establishment of mitotic spindle orientation"/>
    <property type="evidence" value="ECO:0000315"/>
    <property type="project" value="CGD"/>
</dbReference>
<dbReference type="Gene3D" id="1.20.140.100">
    <property type="entry name" value="Dynein heavy chain, N-terminal domain 2"/>
    <property type="match status" value="1"/>
</dbReference>
<dbReference type="EMBL" id="CP017625">
    <property type="protein sequence ID" value="AOW28536.1"/>
    <property type="molecule type" value="Genomic_DNA"/>
</dbReference>
<dbReference type="SMART" id="SM00382">
    <property type="entry name" value="AAA"/>
    <property type="match status" value="4"/>
</dbReference>
<dbReference type="Gene3D" id="6.10.140.1060">
    <property type="match status" value="1"/>
</dbReference>
<evidence type="ECO:0000256" key="14">
    <source>
        <dbReference type="ARBA" id="ARBA00033439"/>
    </source>
</evidence>
<dbReference type="GO" id="GO:0036170">
    <property type="term" value="P:filamentous growth of a population of unicellular organisms in response to starvation"/>
    <property type="evidence" value="ECO:0000315"/>
    <property type="project" value="CGD"/>
</dbReference>
<dbReference type="GO" id="GO:0030447">
    <property type="term" value="P:filamentous growth"/>
    <property type="evidence" value="ECO:0000315"/>
    <property type="project" value="CGD"/>
</dbReference>
<keyword evidence="10" id="KW-0243">Dynein</keyword>
<dbReference type="FunFam" id="3.40.50.300:FF:002357">
    <property type="entry name" value="Glutathione S-transferase class-mu 26 kDa isozyme"/>
    <property type="match status" value="1"/>
</dbReference>
<gene>
    <name evidence="17 18" type="primary">DYN1</name>
    <name evidence="18" type="ordered locus">CAALFM_C305210CA</name>
    <name evidence="17" type="ordered locus">orf19.13420</name>
</gene>
<dbReference type="CGD" id="CAL0000190089">
    <property type="gene designation" value="DYN1"/>
</dbReference>
<evidence type="ECO:0000256" key="1">
    <source>
        <dbReference type="ARBA" id="ARBA00004245"/>
    </source>
</evidence>
<dbReference type="PANTHER" id="PTHR45703:SF36">
    <property type="entry name" value="DYNEIN HEAVY CHAIN, CYTOPLASMIC"/>
    <property type="match status" value="1"/>
</dbReference>
<evidence type="ECO:0000256" key="15">
    <source>
        <dbReference type="SAM" id="Coils"/>
    </source>
</evidence>
<dbReference type="GO" id="GO:0040001">
    <property type="term" value="P:establishment of mitotic spindle localization"/>
    <property type="evidence" value="ECO:0000315"/>
    <property type="project" value="CGD"/>
</dbReference>
<dbReference type="FunFam" id="1.10.287.2620:FF:000001">
    <property type="entry name" value="Cytoplasmic dynein heavy chain 1"/>
    <property type="match status" value="1"/>
</dbReference>
<proteinExistence type="inferred from homology"/>
<keyword evidence="5" id="KW-0963">Cytoplasm</keyword>
<dbReference type="Pfam" id="PF18198">
    <property type="entry name" value="AAA_lid_11"/>
    <property type="match status" value="1"/>
</dbReference>
<dbReference type="OMA" id="NERQMTR"/>
<dbReference type="FunFam" id="1.20.140.100:FF:000002">
    <property type="entry name" value="Cytoplasmic dynein heavy chain 1"/>
    <property type="match status" value="1"/>
</dbReference>
<dbReference type="InterPro" id="IPR024317">
    <property type="entry name" value="Dynein_heavy_chain_D4_dom"/>
</dbReference>
<dbReference type="GO" id="GO:0007097">
    <property type="term" value="P:nuclear migration"/>
    <property type="evidence" value="ECO:0000315"/>
    <property type="project" value="CGD"/>
</dbReference>
<accession>A0A1D8PK53</accession>
<dbReference type="VEuPathDB" id="FungiDB:C3_05210C_A"/>
<dbReference type="GO" id="GO:0005881">
    <property type="term" value="C:cytoplasmic microtubule"/>
    <property type="evidence" value="ECO:0000314"/>
    <property type="project" value="CGD"/>
</dbReference>
<dbReference type="Pfam" id="PF12780">
    <property type="entry name" value="AAA_8"/>
    <property type="match status" value="1"/>
</dbReference>
<sequence length="4161" mass="478812">MEESVTPLLSVNQLYDCIIGFLPFNENVPKFTQCEDVLTKFISNNNQDTLYLIKSIEEKTSRISNDLSDLDMGFKDLDTFVIIIKSKGELRNDIPLTQQLNIMSIPIPQDENHETNDSFEKLRLAVSLGLSPYFDFISTKNEESALATTKKKFNELSLALQHLQQRIHIPDLLITTHPKIKMLIAEKGSEYPDELIDDTEFLNEITSITNNWVRQIQSITRLNHEPSDGDSIMEDIQFWKSMDLALISLNQQINSPEVNLTRELLSKAKRFHITLSFENDIGLKEKLNETKLYNSFLRELPINDLSTITDDDGFQKFDDALANIFSHLKLKLNLLPLERAMKSVEVILNDITEKFQSLLGTYDLMSLSLDKFEELISLCNKELDTIEVNIKFIINLLRELLRKRQEKFKLIKIDQTKLENIKERLLYLRQFRHNHQDLMTGIESVLPQEEQLDSISKLNEAYNKHIISINPVDISHQGKLIWSMNEHAYLEVFHNLNSLLTKKINKFFNNAHTFIDFITIYKNFFIGDNSNSLLSSISDDHKLRTLTIADREIQRLVELNSDHVSETSFSSITWKIQLSAKLKFYRDYLELLLGFNWKSYSVGTKIDTTTNKLLESLDPVTAINKWVDEEVNQNLPSANLGKIFTVSENSHERFDLNINFNFQIFEIYRQLNQLYNLGFSLPSLIILQFKKINQLYPITNIIKDHVQLLNKLFNIDLQEGYGKAFGFLVATQIKKVEEMLKETMNIEWVHLLHAVELHKVNDNDFKSTENLIEHRSMRQLTEFQDSVTQLNLSLIKLKNFSKFMDQCKFLLRTANFEFASIEGHLKTLQLEFNNISLEKVENLEGLADLINLEVQTVLRERLQTQLFIFNIKAMAYNDEQEIEIFELDKYLLEFPTFKHYLTFNDETFVIEPPLNTGKQSAFNQLNHIVSIVETQHMIKPLTSHSQSFSTVAEDENSMKQLNLVFEKIETLYQDAELYISKWQLLQNLWELNLDDPDDFAKLFKADQNVESWFQVVQEIFKYRNVYDLPDPEKAFGNLFVINITKIQHRVAIKFETFQKSLLSKFAKKIDQEANSFNRLLINAKQILEMPLTFHDSTEQLTSGIDSYLKYQNSLQSWNFLLETFQSVQSFLMKHRFKFPNDWLYTEQLENNISMVQALVAKKSLLIEENLEIVTSKIKAEALKINDSINSLNQNWQSKKPIAGNLNPSVAMIDLDNFQMHFSKLTAYVESLINISNHLDIHIVPFEDMSLSIDEIKDLKSVWSSVNGLWEELERLKKLKWSDLQPRQLRHQLDDLLNSARNLPMNIRQYSAVDEIQASVKTHLKTHQKISDLKNGSMKPRHWKILLSQLGVPDIKFEDLTVGDVWGLNITLNFQTINAMVEQANSEKTIEENLNNINNNWASITFELFNYENKCRLVKNWEQLIDQCNTDINALTSMKNSPYFGAFEREISELEKKLTQLFIVLDIWIDVQRQWLYLEGVFGNENNDLKSLLPIESSRFTNISYEFLNLLKRIYKFNLVIDIVLITDLQPMMTKCFESLVKVRKSLTDYLEKQRELFPRFYFIGNEDLLELVGGSHDITRINNHLKKMFSGVERLQYAKESSCIVGVVSEQGEELVLHNPVSLIKHTRLHEWLSELELEIKLTLSRLVKDNIKLLRETVFKKDGLVSLIESIPAQVATLLQQITFTSLIENPTTSLSSLHESLSNTIKTLVRAIGSEIEDLTRKKTQYLIIEIIHQRDVVEQLINAENESDRKFIRNIQQRFYYDISNTDLLKSLTIKQANSEFIYGFEYLGIPEKLAYTPLTNDCYLAMCQALSIQQGGSPFGPAGTGKTESIKALGHNLGKMVLVFCCDDSFDFQSMGRIFLGLCKVGIWGCFDEFNRLDDKILSAISSQIESIENGLKNPDMAISVSEKNVKVNPETGIFITMNPGYAGRVELPENLKKMFRSFSMDSPDNEIIVEILLTSQTFVNSKALAKSIVPFFQELASNTSNQLHYDFGLRALKNTLVRCGQAKRKSTNANANESLAFEQELVVQSIVETILPKLIKEDEIVFEKLRNKYFANVVGKVLDKSNLIAALEMYFTKNGVQFDEKFINKALQLIDIQNTHHGIMLVGESGSGKSTILDSIMYALSVVTNVEHTKVLIDAKVLSKDEIYGKLDLVTRDWTDGLFTSVLRKMSENLRGELSKKLWIVFDGDIDPQWAENLNSVLDDNKILTLPNGERLSLPENVRIVFEVDNLKYTTPATISRCGIVWFDVSLISLDAHLHKLVHQLNTYKITNDDMIRDNMLADNLRKSFVEELSNLLSYNVLSGICEVAKQAEHIMEFSFQRAIGSLEVCIKTYLRRLLNFANSNDNETVEIKKYVQKALLLSIMWAFAGDSSYEDRIEFANAMKDKNILWGVEMPHGNVLDYDVSLPDGEWLDWNTSVASVELEPHQVSNPNTIVPTLDTVKHEQFIFSVLNEHSPLLLCGPPGSGKTMTLFEALRKSPQLELLSLNFSKETSPVSLLKALDQYCEYRKTNRGIQLAPRINGKWVVVFCDEINLPQVDKYGNQNVISLIRQMVEHGGFWRVKDNQWVSLENIQFVAACNSPNDPGRNKLSERFLRHVPVIMVDYPGYTSLTQIYQTFNMAILKCAPDLRGFAKAITEASIQVYEKTRKKLNSQIQKHYVYSPRELTRWSRGILEALKSHMYKDLSAFLRLWYHEGLRLFYDRLVTDDDKSWTLQMFKEVAENNFPNINLNATFKEPVFFSNWMSLDYKSVNEQELRSFVSSRLRVFSEEEMEVDLVLHDEMLDHALRIDRVLRQPQGHMILVGPSGSGKSTLAKFVAWINGLKVVQLHVRSNYGIDDFDETLRGILTRCVHGEKICFIIDESSILEASFIERMNTLLANAEIPGLFEGDDHTSLMSKCLELSHAQGLLLDTDAELYDWFTQQISKNLHVVFSISDSVESNSQSVISSPALFNRCVLSWMGDWSDRCLYEIASSRISTVPLDISNYVIPNTFAPFLSNRRAKNLRDAIVDTLAFIHRFIPDHKSTLSYRRTPTDFLNLVQMFTDLFNIKHKELEDSQRHITVGLDKLRETVIQVDKLQGMLSEKESILKIKDKEAKEMLNKLLTDQNEAERKQEFSIATQAELAKQEKEIEKRKSVVMKDLEYAEPAVLEAQRGVQNIKKQHLSEIRSMANPPAAVKMTMESVCILLGYDVGTWRDVQLVIRKDDFIPNIVSFNSEESLPVELREYMERVYLTREDYTFEIVHRASKACGPLVQWVQAQLAYSRILQSVGPLREEVELLEQKTLKTKAQLTAIDEMIFELEESIEKYKDSYTELIRETENIKTEMSLVHKKVDRSTALIKNLKVERERWKESVKTFGDKRDKLVGEVLLAAAFIVYGGLYDQKGREILLKTWRNKLKESGIPFDKTLTMSSYLTTSKKALHWTNCGLVNDNINIENFALLEWCQNPVIIDPNGVIVEILSKASSKSVTVTSFLSDGLFNQLENTLRFGGVIIIQDCEYYDPLLDTVLRKEIHRNGGRMMIRLGDQIIDYSSEFKLILASKESGLVLPPSVASRASIINFTVTSGSLENRALDIALKETRPDVEKERTDLVMLNGEWKLRLQTLEEELLDSLSTTPGEILDNDNVMNTLETLKSETDGLNEKLAHSGEVMNRVEEIRSNYSDVAKNLSGIYTIFESLGRLNHFYKFSLTRFVNNFAHLLRVNIKLSPSEFIMELFKDSFARISTSLQYKHKIVLALVLSTAYYMEDIGDSYKTAFMKMLKLIVTDKLPNSISDVFDVCLARRESGWDVEKVLESNQDNSVLQILSDLLLSFGSTKNKEDFVDTFSKISGFLYKDGEAPYSSPYDLNYWINDSGIRTIILTCPEVYDASYKVEQSARQFGKKLAVISMGTKEGIEMANKEIEAASMSARWVLIQNIHMAPSWISHFESQLSNLHAESKIFLTCKNTSQVPIGVISQCKVLNFENEVGIQRLVLDTYKSSSMDKRERIERHVLLLLIWYHSVILERVRYSPVSFKKKYDFNDSDYTCGVHIIEKVFESYDGKTETIPWNEIKYLIGTITYGGKVDDKEDLEFLETFAGAIFTERSFDSNFNLIENELTKENNEVLLLPDTTEEIVSWINKLPYDTPLSWIYLSDDANSLVKKQLGLEIVESVLDLSEDL</sequence>
<dbReference type="Gene3D" id="1.10.472.130">
    <property type="match status" value="1"/>
</dbReference>